<dbReference type="EMBL" id="OY660879">
    <property type="protein sequence ID" value="CAJ1076407.1"/>
    <property type="molecule type" value="Genomic_DNA"/>
</dbReference>
<dbReference type="GO" id="GO:0004888">
    <property type="term" value="F:transmembrane signaling receptor activity"/>
    <property type="evidence" value="ECO:0007669"/>
    <property type="project" value="TreeGrafter"/>
</dbReference>
<feature type="domain" description="Ig-like" evidence="20">
    <location>
        <begin position="480"/>
        <end position="564"/>
    </location>
</feature>
<dbReference type="SMART" id="SM00408">
    <property type="entry name" value="IGc2"/>
    <property type="match status" value="2"/>
</dbReference>
<dbReference type="InterPro" id="IPR013783">
    <property type="entry name" value="Ig-like_fold"/>
</dbReference>
<evidence type="ECO:0000256" key="17">
    <source>
        <dbReference type="SAM" id="MobiDB-lite"/>
    </source>
</evidence>
<dbReference type="InterPro" id="IPR003598">
    <property type="entry name" value="Ig_sub2"/>
</dbReference>
<evidence type="ECO:0000256" key="7">
    <source>
        <dbReference type="ARBA" id="ARBA00022729"/>
    </source>
</evidence>
<evidence type="ECO:0000256" key="2">
    <source>
        <dbReference type="ARBA" id="ARBA00004282"/>
    </source>
</evidence>
<evidence type="ECO:0000256" key="5">
    <source>
        <dbReference type="ARBA" id="ARBA00022553"/>
    </source>
</evidence>
<protein>
    <recommendedName>
        <fullName evidence="16">Platelet endothelial cell adhesion molecule</fullName>
    </recommendedName>
</protein>
<evidence type="ECO:0000256" key="8">
    <source>
        <dbReference type="ARBA" id="ARBA00022737"/>
    </source>
</evidence>
<feature type="compositionally biased region" description="Polar residues" evidence="17">
    <location>
        <begin position="648"/>
        <end position="673"/>
    </location>
</feature>
<keyword evidence="7 19" id="KW-0732">Signal</keyword>
<feature type="compositionally biased region" description="Basic and acidic residues" evidence="17">
    <location>
        <begin position="720"/>
        <end position="739"/>
    </location>
</feature>
<keyword evidence="14" id="KW-0325">Glycoprotein</keyword>
<dbReference type="GO" id="GO:0070161">
    <property type="term" value="C:anchoring junction"/>
    <property type="evidence" value="ECO:0007669"/>
    <property type="project" value="UniProtKB-SubCell"/>
</dbReference>
<keyword evidence="22" id="KW-1185">Reference proteome</keyword>
<keyword evidence="9" id="KW-0130">Cell adhesion</keyword>
<keyword evidence="13" id="KW-1015">Disulfide bond</keyword>
<dbReference type="SMART" id="SM00409">
    <property type="entry name" value="IG"/>
    <property type="match status" value="4"/>
</dbReference>
<gene>
    <name evidence="21" type="ORF">XNOV1_A039794</name>
</gene>
<proteinExistence type="predicted"/>
<evidence type="ECO:0000256" key="14">
    <source>
        <dbReference type="ARBA" id="ARBA00023180"/>
    </source>
</evidence>
<dbReference type="PANTHER" id="PTHR11481:SF5">
    <property type="entry name" value="PLATELET ENDOTHELIAL CELL ADHESION MOLECULE"/>
    <property type="match status" value="1"/>
</dbReference>
<feature type="signal peptide" evidence="19">
    <location>
        <begin position="1"/>
        <end position="25"/>
    </location>
</feature>
<dbReference type="InterPro" id="IPR036179">
    <property type="entry name" value="Ig-like_dom_sf"/>
</dbReference>
<keyword evidence="11 18" id="KW-1133">Transmembrane helix</keyword>
<keyword evidence="5" id="KW-0597">Phosphoprotein</keyword>
<dbReference type="SUPFAM" id="SSF48726">
    <property type="entry name" value="Immunoglobulin"/>
    <property type="match status" value="3"/>
</dbReference>
<evidence type="ECO:0000256" key="4">
    <source>
        <dbReference type="ARBA" id="ARBA00022475"/>
    </source>
</evidence>
<dbReference type="PROSITE" id="PS50835">
    <property type="entry name" value="IG_LIKE"/>
    <property type="match status" value="4"/>
</dbReference>
<evidence type="ECO:0000256" key="9">
    <source>
        <dbReference type="ARBA" id="ARBA00022889"/>
    </source>
</evidence>
<feature type="compositionally biased region" description="Basic and acidic residues" evidence="17">
    <location>
        <begin position="682"/>
        <end position="697"/>
    </location>
</feature>
<keyword evidence="4" id="KW-1003">Cell membrane</keyword>
<feature type="compositionally biased region" description="Polar residues" evidence="17">
    <location>
        <begin position="740"/>
        <end position="763"/>
    </location>
</feature>
<dbReference type="Pfam" id="PF13927">
    <property type="entry name" value="Ig_3"/>
    <property type="match status" value="1"/>
</dbReference>
<dbReference type="Proteomes" id="UP001178508">
    <property type="component" value="Chromosome 16"/>
</dbReference>
<keyword evidence="15" id="KW-0393">Immunoglobulin domain</keyword>
<dbReference type="InterPro" id="IPR007110">
    <property type="entry name" value="Ig-like_dom"/>
</dbReference>
<dbReference type="GO" id="GO:0045121">
    <property type="term" value="C:membrane raft"/>
    <property type="evidence" value="ECO:0007669"/>
    <property type="project" value="UniProtKB-SubCell"/>
</dbReference>
<name>A0AAV1GS24_XYRNO</name>
<keyword evidence="10" id="KW-0965">Cell junction</keyword>
<organism evidence="21 22">
    <name type="scientific">Xyrichtys novacula</name>
    <name type="common">Pearly razorfish</name>
    <name type="synonym">Hemipteronotus novacula</name>
    <dbReference type="NCBI Taxonomy" id="13765"/>
    <lineage>
        <taxon>Eukaryota</taxon>
        <taxon>Metazoa</taxon>
        <taxon>Chordata</taxon>
        <taxon>Craniata</taxon>
        <taxon>Vertebrata</taxon>
        <taxon>Euteleostomi</taxon>
        <taxon>Actinopterygii</taxon>
        <taxon>Neopterygii</taxon>
        <taxon>Teleostei</taxon>
        <taxon>Neoteleostei</taxon>
        <taxon>Acanthomorphata</taxon>
        <taxon>Eupercaria</taxon>
        <taxon>Labriformes</taxon>
        <taxon>Labridae</taxon>
        <taxon>Xyrichtys</taxon>
    </lineage>
</organism>
<keyword evidence="8" id="KW-0677">Repeat</keyword>
<evidence type="ECO:0000313" key="21">
    <source>
        <dbReference type="EMBL" id="CAJ1076407.1"/>
    </source>
</evidence>
<dbReference type="Gene3D" id="2.60.40.10">
    <property type="entry name" value="Immunoglobulins"/>
    <property type="match status" value="3"/>
</dbReference>
<evidence type="ECO:0000256" key="1">
    <source>
        <dbReference type="ARBA" id="ARBA00004251"/>
    </source>
</evidence>
<feature type="transmembrane region" description="Helical" evidence="18">
    <location>
        <begin position="575"/>
        <end position="594"/>
    </location>
</feature>
<dbReference type="InterPro" id="IPR003599">
    <property type="entry name" value="Ig_sub"/>
</dbReference>
<evidence type="ECO:0000313" key="22">
    <source>
        <dbReference type="Proteomes" id="UP001178508"/>
    </source>
</evidence>
<keyword evidence="12 18" id="KW-0472">Membrane</keyword>
<accession>A0AAV1GS24</accession>
<keyword evidence="6 18" id="KW-0812">Transmembrane</keyword>
<feature type="region of interest" description="Disordered" evidence="17">
    <location>
        <begin position="645"/>
        <end position="763"/>
    </location>
</feature>
<reference evidence="21" key="1">
    <citation type="submission" date="2023-08" db="EMBL/GenBank/DDBJ databases">
        <authorList>
            <person name="Alioto T."/>
            <person name="Alioto T."/>
            <person name="Gomez Garrido J."/>
        </authorList>
    </citation>
    <scope>NUCLEOTIDE SEQUENCE</scope>
</reference>
<comment type="subcellular location">
    <subcellularLocation>
        <location evidence="2">Cell junction</location>
    </subcellularLocation>
    <subcellularLocation>
        <location evidence="1">Cell membrane</location>
        <topology evidence="1">Single-pass type I membrane protein</topology>
    </subcellularLocation>
    <subcellularLocation>
        <location evidence="3">Membrane raft</location>
    </subcellularLocation>
</comment>
<feature type="domain" description="Ig-like" evidence="20">
    <location>
        <begin position="6"/>
        <end position="117"/>
    </location>
</feature>
<dbReference type="GO" id="GO:0007166">
    <property type="term" value="P:cell surface receptor signaling pathway"/>
    <property type="evidence" value="ECO:0007669"/>
    <property type="project" value="TreeGrafter"/>
</dbReference>
<feature type="domain" description="Ig-like" evidence="20">
    <location>
        <begin position="317"/>
        <end position="402"/>
    </location>
</feature>
<dbReference type="AlphaFoldDB" id="A0AAV1GS24"/>
<sequence>MDPRAPRLLPVLLTGLLSLWQCARGQSSYTIDNVGLTIRPGSPVPSGTHVTLHCQVSISHYNVPNLTHTFLITHDDIMVHSSTTTEESIVYELKPARAADSGSYECRVTVGEKSKVSFSQGLNVTGLQTPILHLNKTSPYENEEFTATCSAPEEKGPLIFRFYQRFRNGKSEKIKQPAPSWNSSETTLVLRMVGDSVLYCDYEINLVSGPRRSKPSNEIQVIVKGLFITPVVNVLPSSTIYEGDVLEVVCKVVSDLKDIEVFLTRDRKILKQAAVSLSHRFRAQEGDTGELVCKAEWGNVQKETYQSITVKELFSKPTLSLEPMELFEGDRFKLTCSVSVYVPERLNNRSIKFSFYKDNDKLKDGETLTALASHQKNGNYSCKAQAASIHSHNFVKESQKLVIKAKVPVSKPMLRVVEGTLVLGKPFQIICHSDNGTLPIDYTLSGPHRWSEHKVSCSSWIRSAATTLNQHHRARVRSHPDYASQCWDVSEGQDLTLSCSVRRGSLPITFTWYHTKKDNPLDSQTFNKLEGSHRIIKVKGQDQGGYYCESTNSAEETKKSKIVMVGVKMAGWKKGLIAVFCLLLILASILVFLFRKRLLHFKRKRTAELSVKSAGTKVERLSLTQAEVNEAANVTPGIMGKSVWSEHVSGSESDDQNSLSSPEKQDPQYTEVPTRQVIPNKAPEEGETKKLNIEVHNSKPGVPEQTDGGSVEYAQLNHDANQHSEHCNHGEHCVQDEHTQQSNSSAEDNTVQDEPTQDPTPDC</sequence>
<dbReference type="GO" id="GO:0098742">
    <property type="term" value="P:cell-cell adhesion via plasma-membrane adhesion molecules"/>
    <property type="evidence" value="ECO:0007669"/>
    <property type="project" value="TreeGrafter"/>
</dbReference>
<evidence type="ECO:0000256" key="11">
    <source>
        <dbReference type="ARBA" id="ARBA00022989"/>
    </source>
</evidence>
<dbReference type="Pfam" id="PF13895">
    <property type="entry name" value="Ig_2"/>
    <property type="match status" value="1"/>
</dbReference>
<evidence type="ECO:0000256" key="18">
    <source>
        <dbReference type="SAM" id="Phobius"/>
    </source>
</evidence>
<evidence type="ECO:0000259" key="20">
    <source>
        <dbReference type="PROSITE" id="PS50835"/>
    </source>
</evidence>
<dbReference type="GO" id="GO:0006955">
    <property type="term" value="P:immune response"/>
    <property type="evidence" value="ECO:0007669"/>
    <property type="project" value="TreeGrafter"/>
</dbReference>
<evidence type="ECO:0000256" key="19">
    <source>
        <dbReference type="SAM" id="SignalP"/>
    </source>
</evidence>
<evidence type="ECO:0000256" key="6">
    <source>
        <dbReference type="ARBA" id="ARBA00022692"/>
    </source>
</evidence>
<feature type="chain" id="PRO_5043762965" description="Platelet endothelial cell adhesion molecule" evidence="19">
    <location>
        <begin position="26"/>
        <end position="763"/>
    </location>
</feature>
<dbReference type="PANTHER" id="PTHR11481">
    <property type="entry name" value="IMMUNOGLOBULIN FC RECEPTOR"/>
    <property type="match status" value="1"/>
</dbReference>
<evidence type="ECO:0000256" key="3">
    <source>
        <dbReference type="ARBA" id="ARBA00004285"/>
    </source>
</evidence>
<evidence type="ECO:0000256" key="12">
    <source>
        <dbReference type="ARBA" id="ARBA00023136"/>
    </source>
</evidence>
<evidence type="ECO:0000256" key="15">
    <source>
        <dbReference type="ARBA" id="ARBA00023319"/>
    </source>
</evidence>
<evidence type="ECO:0000256" key="13">
    <source>
        <dbReference type="ARBA" id="ARBA00023157"/>
    </source>
</evidence>
<evidence type="ECO:0000256" key="16">
    <source>
        <dbReference type="ARBA" id="ARBA00049765"/>
    </source>
</evidence>
<feature type="domain" description="Ig-like" evidence="20">
    <location>
        <begin position="230"/>
        <end position="309"/>
    </location>
</feature>
<dbReference type="GO" id="GO:0009897">
    <property type="term" value="C:external side of plasma membrane"/>
    <property type="evidence" value="ECO:0007669"/>
    <property type="project" value="TreeGrafter"/>
</dbReference>
<dbReference type="InterPro" id="IPR050488">
    <property type="entry name" value="Ig_Fc_receptor"/>
</dbReference>
<evidence type="ECO:0000256" key="10">
    <source>
        <dbReference type="ARBA" id="ARBA00022949"/>
    </source>
</evidence>